<dbReference type="Pfam" id="PF14724">
    <property type="entry name" value="mit_SMPDase"/>
    <property type="match status" value="1"/>
</dbReference>
<feature type="compositionally biased region" description="Polar residues" evidence="5">
    <location>
        <begin position="211"/>
        <end position="233"/>
    </location>
</feature>
<evidence type="ECO:0000313" key="8">
    <source>
        <dbReference type="Proteomes" id="UP001566132"/>
    </source>
</evidence>
<evidence type="ECO:0000313" key="7">
    <source>
        <dbReference type="EMBL" id="KAL1494759.1"/>
    </source>
</evidence>
<evidence type="ECO:0000256" key="1">
    <source>
        <dbReference type="ARBA" id="ARBA00004167"/>
    </source>
</evidence>
<sequence length="827" mass="96626">MFSKDFDNFMTNVHQALNNPIRTRCAELTVLLDRASLLELHNFFPILIENIFGPQGTISWGLRSITDGCGEDFRQLHHFLSPCGPLFRLIYILLKDPNIKYEFPLVYLPAKIKEFLDSSAGNPFYSELVNINTQTKKITSLLLNPFDYYFFHFAYHLINPWQQRVGSTVTSWNTVYYSLCCDYIIYFLPTDPAAKILPEIYYNGKNPLKGSPSNTTRGTSSRILGQSSPASTYSKDDKTSNLHSNHPRNEIWRSETVLTVLTDIWLYNDLVHQAITTNDINDSFNQTPMRLHYNELPTGEYMRIVRVFMKQLHAFSDSAKCDDTYLCELKKIAIPMIQGKFYVFIRNLIHRWPLDGSFRLVLELWLTFIQPWRYPATNLIKQLVQPDNNQDADDVALGMEKQQLNPTTNNLNFIVENLLCYVVVFEQLLPRFCRIDLVSPKISLMLYRITKVFGQPNLANFLRKVEECVETHHSSPSHKNFSVWNHDLTSNKWSNQPISPIRSDDNFVPRNMSPINSTIAYSDKKWSKILRQKIYEFEGPHFCYKPLFTYPPTHEVIELLIQIRKSIKQAQELIRLKEEEEKVLYSGFWGSIKYFFQTPVSTDEFTLDDRRKVPIYLEVALNNLKDIFRITDEVLEEGQDTESNTNGNSFDVGADLRFLTPEKVRSRLKKIKYDGDPDLLPIRGDESTFLVRILYQLATKLNENFGSTFYQLYHNRNYSGRLARQFLLPPMTVYKYDKSIIGSPRVTEHLPPRISFRRYCSYKFLSYLCFGAFVAWLFHYRLDVYLLSIFFIYVLFKMLKAIPRHGFALRHGYPTEGFGNISFNDSF</sequence>
<dbReference type="Proteomes" id="UP001566132">
    <property type="component" value="Unassembled WGS sequence"/>
</dbReference>
<comment type="subcellular location">
    <subcellularLocation>
        <location evidence="1">Membrane</location>
        <topology evidence="1">Single-pass membrane protein</topology>
    </subcellularLocation>
</comment>
<accession>A0ABD1EJ77</accession>
<gene>
    <name evidence="7" type="ORF">ABEB36_010305</name>
</gene>
<keyword evidence="4 6" id="KW-0472">Membrane</keyword>
<dbReference type="PANTHER" id="PTHR12988:SF6">
    <property type="entry name" value="SPHINGOMYELIN PHOSPHODIESTERASE 4"/>
    <property type="match status" value="1"/>
</dbReference>
<protein>
    <recommendedName>
        <fullName evidence="9">Sphingomyelin phosphodiesterase 4</fullName>
    </recommendedName>
</protein>
<comment type="caution">
    <text evidence="7">The sequence shown here is derived from an EMBL/GenBank/DDBJ whole genome shotgun (WGS) entry which is preliminary data.</text>
</comment>
<feature type="transmembrane region" description="Helical" evidence="6">
    <location>
        <begin position="784"/>
        <end position="802"/>
    </location>
</feature>
<dbReference type="EMBL" id="JBDJPC010000007">
    <property type="protein sequence ID" value="KAL1494759.1"/>
    <property type="molecule type" value="Genomic_DNA"/>
</dbReference>
<proteinExistence type="predicted"/>
<evidence type="ECO:0000256" key="3">
    <source>
        <dbReference type="ARBA" id="ARBA00022989"/>
    </source>
</evidence>
<evidence type="ECO:0000256" key="6">
    <source>
        <dbReference type="SAM" id="Phobius"/>
    </source>
</evidence>
<dbReference type="PANTHER" id="PTHR12988">
    <property type="entry name" value="SPHINGOMYELIN PHOSPHODIESTERASE 4"/>
    <property type="match status" value="1"/>
</dbReference>
<reference evidence="7 8" key="1">
    <citation type="submission" date="2024-05" db="EMBL/GenBank/DDBJ databases">
        <title>Genetic variation in Jamaican populations of the coffee berry borer (Hypothenemus hampei).</title>
        <authorList>
            <person name="Errbii M."/>
            <person name="Myrie A."/>
        </authorList>
    </citation>
    <scope>NUCLEOTIDE SEQUENCE [LARGE SCALE GENOMIC DNA]</scope>
    <source>
        <strain evidence="7">JA-Hopewell-2020-01-JO</strain>
        <tissue evidence="7">Whole body</tissue>
    </source>
</reference>
<dbReference type="GO" id="GO:0016020">
    <property type="term" value="C:membrane"/>
    <property type="evidence" value="ECO:0007669"/>
    <property type="project" value="UniProtKB-SubCell"/>
</dbReference>
<feature type="region of interest" description="Disordered" evidence="5">
    <location>
        <begin position="208"/>
        <end position="246"/>
    </location>
</feature>
<keyword evidence="3 6" id="KW-1133">Transmembrane helix</keyword>
<name>A0ABD1EJ77_HYPHA</name>
<keyword evidence="8" id="KW-1185">Reference proteome</keyword>
<dbReference type="AlphaFoldDB" id="A0ABD1EJ77"/>
<evidence type="ECO:0000256" key="5">
    <source>
        <dbReference type="SAM" id="MobiDB-lite"/>
    </source>
</evidence>
<keyword evidence="2 6" id="KW-0812">Transmembrane</keyword>
<dbReference type="InterPro" id="IPR024129">
    <property type="entry name" value="Sphingomy_SMPD4"/>
</dbReference>
<evidence type="ECO:0000256" key="2">
    <source>
        <dbReference type="ARBA" id="ARBA00022692"/>
    </source>
</evidence>
<evidence type="ECO:0000256" key="4">
    <source>
        <dbReference type="ARBA" id="ARBA00023136"/>
    </source>
</evidence>
<organism evidence="7 8">
    <name type="scientific">Hypothenemus hampei</name>
    <name type="common">Coffee berry borer</name>
    <dbReference type="NCBI Taxonomy" id="57062"/>
    <lineage>
        <taxon>Eukaryota</taxon>
        <taxon>Metazoa</taxon>
        <taxon>Ecdysozoa</taxon>
        <taxon>Arthropoda</taxon>
        <taxon>Hexapoda</taxon>
        <taxon>Insecta</taxon>
        <taxon>Pterygota</taxon>
        <taxon>Neoptera</taxon>
        <taxon>Endopterygota</taxon>
        <taxon>Coleoptera</taxon>
        <taxon>Polyphaga</taxon>
        <taxon>Cucujiformia</taxon>
        <taxon>Curculionidae</taxon>
        <taxon>Scolytinae</taxon>
        <taxon>Hypothenemus</taxon>
    </lineage>
</organism>
<evidence type="ECO:0008006" key="9">
    <source>
        <dbReference type="Google" id="ProtNLM"/>
    </source>
</evidence>